<dbReference type="InterPro" id="IPR001029">
    <property type="entry name" value="Flagellin_N"/>
</dbReference>
<dbReference type="GO" id="GO:0009424">
    <property type="term" value="C:bacterial-type flagellum hook"/>
    <property type="evidence" value="ECO:0007669"/>
    <property type="project" value="InterPro"/>
</dbReference>
<comment type="caution">
    <text evidence="2">The sequence shown here is derived from an EMBL/GenBank/DDBJ whole genome shotgun (WGS) entry which is preliminary data.</text>
</comment>
<dbReference type="Gene3D" id="1.20.1330.10">
    <property type="entry name" value="f41 fragment of flagellin, N-terminal domain"/>
    <property type="match status" value="2"/>
</dbReference>
<proteinExistence type="predicted"/>
<protein>
    <submittedName>
        <fullName evidence="2">Flagellar hook-associated protein 3</fullName>
    </submittedName>
</protein>
<feature type="domain" description="Flagellin N-terminal" evidence="1">
    <location>
        <begin position="6"/>
        <end position="138"/>
    </location>
</feature>
<dbReference type="PANTHER" id="PTHR42792:SF1">
    <property type="entry name" value="FLAGELLAR HOOK-ASSOCIATED PROTEIN 3"/>
    <property type="match status" value="1"/>
</dbReference>
<dbReference type="AlphaFoldDB" id="A0A2T0BMY3"/>
<keyword evidence="2" id="KW-0282">Flagellum</keyword>
<evidence type="ECO:0000313" key="3">
    <source>
        <dbReference type="Proteomes" id="UP000237798"/>
    </source>
</evidence>
<dbReference type="InterPro" id="IPR013384">
    <property type="entry name" value="Flagell_FlgL"/>
</dbReference>
<gene>
    <name evidence="2" type="primary">flgL</name>
    <name evidence="2" type="ORF">CLLU_17950</name>
</gene>
<dbReference type="NCBIfam" id="TIGR02550">
    <property type="entry name" value="flagell_flgL"/>
    <property type="match status" value="1"/>
</dbReference>
<dbReference type="InterPro" id="IPR001492">
    <property type="entry name" value="Flagellin"/>
</dbReference>
<dbReference type="Pfam" id="PF00669">
    <property type="entry name" value="Flagellin_N"/>
    <property type="match status" value="1"/>
</dbReference>
<organism evidence="2 3">
    <name type="scientific">Clostridium luticellarii</name>
    <dbReference type="NCBI Taxonomy" id="1691940"/>
    <lineage>
        <taxon>Bacteria</taxon>
        <taxon>Bacillati</taxon>
        <taxon>Bacillota</taxon>
        <taxon>Clostridia</taxon>
        <taxon>Eubacteriales</taxon>
        <taxon>Clostridiaceae</taxon>
        <taxon>Clostridium</taxon>
    </lineage>
</organism>
<dbReference type="Proteomes" id="UP000237798">
    <property type="component" value="Unassembled WGS sequence"/>
</dbReference>
<reference evidence="2 3" key="1">
    <citation type="submission" date="2018-03" db="EMBL/GenBank/DDBJ databases">
        <title>Genome sequence of Clostridium luticellarii DSM 29923.</title>
        <authorList>
            <person name="Poehlein A."/>
            <person name="Daniel R."/>
        </authorList>
    </citation>
    <scope>NUCLEOTIDE SEQUENCE [LARGE SCALE GENOMIC DNA]</scope>
    <source>
        <strain evidence="2 3">DSM 29923</strain>
    </source>
</reference>
<evidence type="ECO:0000313" key="2">
    <source>
        <dbReference type="EMBL" id="PRR85239.1"/>
    </source>
</evidence>
<accession>A0A2T0BMY3</accession>
<dbReference type="PANTHER" id="PTHR42792">
    <property type="entry name" value="FLAGELLIN"/>
    <property type="match status" value="1"/>
</dbReference>
<keyword evidence="2" id="KW-0969">Cilium</keyword>
<dbReference type="GO" id="GO:0005198">
    <property type="term" value="F:structural molecule activity"/>
    <property type="evidence" value="ECO:0007669"/>
    <property type="project" value="InterPro"/>
</dbReference>
<dbReference type="SUPFAM" id="SSF64518">
    <property type="entry name" value="Phase 1 flagellin"/>
    <property type="match status" value="1"/>
</dbReference>
<dbReference type="EMBL" id="PVXP01000021">
    <property type="protein sequence ID" value="PRR85239.1"/>
    <property type="molecule type" value="Genomic_DNA"/>
</dbReference>
<sequence>MRVTNKLLSNNFLTDMQRNLANLSKIQTQMSSMKNFSKPSDDPINVQRAMQLQTSIDYNAQYAVNIKAAQGWMQTTDTALVQLNTVLTNIRNNLEKGGNAAYTQDERDKVNDEVNQQVSQIAQLLNTNFKGEYVFGGTAGLSKPVSTSTYDITRSTDTYKGCVRIDYSDKDGNTVDYLPDVISDGFDINNWTSQSVSALKTKGTVSFTIEGTTYNLDLSGLPDTPKANDVIDKLNSDATLKGKINIVKVDDNTVKFTAVNNSDVVETNLTEGKTVTFNGESFTIDPMDSSVDDVVKDLNTQIQSSTSTLRDKINVVKTNDGNIKFLAVDSNDDINLSTDITDMNIPTGGQQLSSMDLENIGASKNIEVSQGVVLDYNTTAVDVMKYGSGENDDIRLLMDRIEHHMAGQVEKTDASGNVLKDSDGNIIYEDNQTEAKEKLTNQDLIDIDAASKQVLKVDSQIGAKEKRMDGLSDQNSSAKVDMTDILSKTEDIDISEKTIEYSTMITIYQACLQTGASIMQPTLMDYIS</sequence>
<keyword evidence="3" id="KW-1185">Reference proteome</keyword>
<name>A0A2T0BMY3_9CLOT</name>
<evidence type="ECO:0000259" key="1">
    <source>
        <dbReference type="Pfam" id="PF00669"/>
    </source>
</evidence>
<dbReference type="GO" id="GO:0071973">
    <property type="term" value="P:bacterial-type flagellum-dependent cell motility"/>
    <property type="evidence" value="ECO:0007669"/>
    <property type="project" value="InterPro"/>
</dbReference>
<dbReference type="OrthoDB" id="9758307at2"/>
<keyword evidence="2" id="KW-0966">Cell projection</keyword>